<accession>A0A7R7EKZ6</accession>
<dbReference type="KEGG" id="ahb:bsdtb5_16870"/>
<reference evidence="2 3" key="1">
    <citation type="submission" date="2020-11" db="EMBL/GenBank/DDBJ databases">
        <title>Draft genome sequencing of a Lachnospiraceae strain isolated from anoxic soil subjected to BSD treatment.</title>
        <authorList>
            <person name="Uek A."/>
            <person name="Tonouchi A."/>
        </authorList>
    </citation>
    <scope>NUCLEOTIDE SEQUENCE [LARGE SCALE GENOMIC DNA]</scope>
    <source>
        <strain evidence="2 3">TB5</strain>
    </source>
</reference>
<keyword evidence="1" id="KW-0472">Membrane</keyword>
<sequence>MLITKIIGVILTVCSSGAIGIYFSDRIKDRMNELKELKKIILSLRGDIRYAMTPLPEALKVIASRHEGKFETFLEHLSKELNELGGITFQEIWKKCVEEDLNETALTKKDKVYLGQLGENLGYLDKEMQINTIDLYISQLETEIEELTGSMKEKTHLYNCLGIMLGIFIAIIII</sequence>
<feature type="transmembrane region" description="Helical" evidence="1">
    <location>
        <begin position="156"/>
        <end position="173"/>
    </location>
</feature>
<keyword evidence="1" id="KW-0812">Transmembrane</keyword>
<name>A0A7R7EKZ6_9FIRM</name>
<feature type="transmembrane region" description="Helical" evidence="1">
    <location>
        <begin position="6"/>
        <end position="24"/>
    </location>
</feature>
<protein>
    <submittedName>
        <fullName evidence="2">Stage III sporulation protein AB</fullName>
    </submittedName>
</protein>
<dbReference type="AlphaFoldDB" id="A0A7R7EKZ6"/>
<dbReference type="EMBL" id="AP024169">
    <property type="protein sequence ID" value="BCN30392.1"/>
    <property type="molecule type" value="Genomic_DNA"/>
</dbReference>
<dbReference type="RefSeq" id="WP_271715615.1">
    <property type="nucleotide sequence ID" value="NZ_AP024169.1"/>
</dbReference>
<keyword evidence="3" id="KW-1185">Reference proteome</keyword>
<evidence type="ECO:0000313" key="3">
    <source>
        <dbReference type="Proteomes" id="UP000595897"/>
    </source>
</evidence>
<evidence type="ECO:0000313" key="2">
    <source>
        <dbReference type="EMBL" id="BCN30392.1"/>
    </source>
</evidence>
<proteinExistence type="predicted"/>
<keyword evidence="1" id="KW-1133">Transmembrane helix</keyword>
<organism evidence="2 3">
    <name type="scientific">Anaeromicropila herbilytica</name>
    <dbReference type="NCBI Taxonomy" id="2785025"/>
    <lineage>
        <taxon>Bacteria</taxon>
        <taxon>Bacillati</taxon>
        <taxon>Bacillota</taxon>
        <taxon>Clostridia</taxon>
        <taxon>Lachnospirales</taxon>
        <taxon>Lachnospiraceae</taxon>
        <taxon>Anaeromicropila</taxon>
    </lineage>
</organism>
<dbReference type="InterPro" id="IPR014198">
    <property type="entry name" value="Spore_III_AB"/>
</dbReference>
<evidence type="ECO:0000256" key="1">
    <source>
        <dbReference type="SAM" id="Phobius"/>
    </source>
</evidence>
<gene>
    <name evidence="2" type="ORF">bsdtb5_16870</name>
</gene>
<dbReference type="PIRSF" id="PIRSF021435">
    <property type="entry name" value="SpoIIIAB"/>
    <property type="match status" value="1"/>
</dbReference>
<dbReference type="Proteomes" id="UP000595897">
    <property type="component" value="Chromosome"/>
</dbReference>
<dbReference type="Pfam" id="PF09548">
    <property type="entry name" value="Spore_III_AB"/>
    <property type="match status" value="1"/>
</dbReference>